<proteinExistence type="predicted"/>
<dbReference type="SUPFAM" id="SSF55315">
    <property type="entry name" value="L30e-like"/>
    <property type="match status" value="1"/>
</dbReference>
<organism evidence="2 3">
    <name type="scientific">Caloramator quimbayensis</name>
    <dbReference type="NCBI Taxonomy" id="1147123"/>
    <lineage>
        <taxon>Bacteria</taxon>
        <taxon>Bacillati</taxon>
        <taxon>Bacillota</taxon>
        <taxon>Clostridia</taxon>
        <taxon>Eubacteriales</taxon>
        <taxon>Clostridiaceae</taxon>
        <taxon>Caloramator</taxon>
    </lineage>
</organism>
<sequence>MQINNIYSFIGLIQKSGKLFSGDESVENSIKKGRCHLIIIAEDASENTKNKFIKLSNENDIPFIIFGNKQMLGENIGKLNRAVLAINDLNFAKGLIKKIQNNNGGDFSAKN</sequence>
<dbReference type="Gene3D" id="3.30.1330.30">
    <property type="match status" value="1"/>
</dbReference>
<evidence type="ECO:0000313" key="2">
    <source>
        <dbReference type="EMBL" id="SKA86990.1"/>
    </source>
</evidence>
<feature type="domain" description="Ribosomal protein eL8/eL30/eS12/Gadd45" evidence="1">
    <location>
        <begin position="5"/>
        <end position="89"/>
    </location>
</feature>
<keyword evidence="2" id="KW-0689">Ribosomal protein</keyword>
<name>A0A1T4XBN4_9CLOT</name>
<dbReference type="NCBIfam" id="NF004078">
    <property type="entry name" value="PRK05583.1"/>
    <property type="match status" value="1"/>
</dbReference>
<reference evidence="3" key="1">
    <citation type="submission" date="2017-02" db="EMBL/GenBank/DDBJ databases">
        <authorList>
            <person name="Varghese N."/>
            <person name="Submissions S."/>
        </authorList>
    </citation>
    <scope>NUCLEOTIDE SEQUENCE [LARGE SCALE GENOMIC DNA]</scope>
    <source>
        <strain evidence="3">USBA 833</strain>
    </source>
</reference>
<dbReference type="InterPro" id="IPR004038">
    <property type="entry name" value="Ribosomal_eL8/eL30/eS12/Gad45"/>
</dbReference>
<dbReference type="STRING" id="1147123.SAMN05443428_107152"/>
<evidence type="ECO:0000313" key="3">
    <source>
        <dbReference type="Proteomes" id="UP000190105"/>
    </source>
</evidence>
<dbReference type="Pfam" id="PF01248">
    <property type="entry name" value="Ribosomal_L7Ae"/>
    <property type="match status" value="1"/>
</dbReference>
<protein>
    <submittedName>
        <fullName evidence="2">LSU ribosomal protein L7AE</fullName>
    </submittedName>
</protein>
<accession>A0A1T4XBN4</accession>
<dbReference type="RefSeq" id="WP_078696291.1">
    <property type="nucleotide sequence ID" value="NZ_FUYH01000007.1"/>
</dbReference>
<keyword evidence="3" id="KW-1185">Reference proteome</keyword>
<keyword evidence="2" id="KW-0687">Ribonucleoprotein</keyword>
<dbReference type="AlphaFoldDB" id="A0A1T4XBN4"/>
<dbReference type="InterPro" id="IPR029064">
    <property type="entry name" value="Ribosomal_eL30-like_sf"/>
</dbReference>
<dbReference type="OrthoDB" id="9794863at2"/>
<dbReference type="EMBL" id="FUYH01000007">
    <property type="protein sequence ID" value="SKA86990.1"/>
    <property type="molecule type" value="Genomic_DNA"/>
</dbReference>
<dbReference type="GO" id="GO:0005840">
    <property type="term" value="C:ribosome"/>
    <property type="evidence" value="ECO:0007669"/>
    <property type="project" value="UniProtKB-KW"/>
</dbReference>
<evidence type="ECO:0000259" key="1">
    <source>
        <dbReference type="Pfam" id="PF01248"/>
    </source>
</evidence>
<dbReference type="Proteomes" id="UP000190105">
    <property type="component" value="Unassembled WGS sequence"/>
</dbReference>
<gene>
    <name evidence="2" type="ORF">SAMN05443428_107152</name>
</gene>